<gene>
    <name evidence="1" type="ORF">IMCC3088_313</name>
</gene>
<organism evidence="1 2">
    <name type="scientific">Aequoribacter fuscus</name>
    <dbReference type="NCBI Taxonomy" id="2518989"/>
    <lineage>
        <taxon>Bacteria</taxon>
        <taxon>Pseudomonadati</taxon>
        <taxon>Pseudomonadota</taxon>
        <taxon>Gammaproteobacteria</taxon>
        <taxon>Cellvibrionales</taxon>
        <taxon>Halieaceae</taxon>
        <taxon>Aequoribacter</taxon>
    </lineage>
</organism>
<comment type="caution">
    <text evidence="1">The sequence shown here is derived from an EMBL/GenBank/DDBJ whole genome shotgun (WGS) entry which is preliminary data.</text>
</comment>
<protein>
    <submittedName>
        <fullName evidence="1">Uncharacterized protein</fullName>
    </submittedName>
</protein>
<sequence length="45" mass="4903">MTANAGDIIFLQQVAEMGIVMAKKSVFQLPDYEGNIKSSTSILEL</sequence>
<proteinExistence type="predicted"/>
<reference evidence="1 2" key="1">
    <citation type="journal article" date="2011" name="J. Bacteriol.">
        <title>Genome sequence of strain IMCC3088, a proteorhodopsin-containing marine bacterium belonging to the OM60/NOR5 clade.</title>
        <authorList>
            <person name="Jang Y."/>
            <person name="Oh H.M."/>
            <person name="Kang I."/>
            <person name="Lee K."/>
            <person name="Yang S.J."/>
            <person name="Cho J.C."/>
        </authorList>
    </citation>
    <scope>NUCLEOTIDE SEQUENCE [LARGE SCALE GENOMIC DNA]</scope>
    <source>
        <strain evidence="1 2">IMCC3088</strain>
    </source>
</reference>
<evidence type="ECO:0000313" key="1">
    <source>
        <dbReference type="EMBL" id="EGG28358.1"/>
    </source>
</evidence>
<dbReference type="EMBL" id="AEIG01000120">
    <property type="protein sequence ID" value="EGG28358.1"/>
    <property type="molecule type" value="Genomic_DNA"/>
</dbReference>
<dbReference type="Proteomes" id="UP000005615">
    <property type="component" value="Unassembled WGS sequence"/>
</dbReference>
<dbReference type="AlphaFoldDB" id="F3L5N3"/>
<accession>F3L5N3</accession>
<keyword evidence="2" id="KW-1185">Reference proteome</keyword>
<name>F3L5N3_9GAMM</name>
<evidence type="ECO:0000313" key="2">
    <source>
        <dbReference type="Proteomes" id="UP000005615"/>
    </source>
</evidence>